<dbReference type="GO" id="GO:0000976">
    <property type="term" value="F:transcription cis-regulatory region binding"/>
    <property type="evidence" value="ECO:0007669"/>
    <property type="project" value="TreeGrafter"/>
</dbReference>
<evidence type="ECO:0000256" key="2">
    <source>
        <dbReference type="ARBA" id="ARBA00023125"/>
    </source>
</evidence>
<comment type="caution">
    <text evidence="5">The sequence shown here is derived from an EMBL/GenBank/DDBJ whole genome shotgun (WGS) entry which is preliminary data.</text>
</comment>
<gene>
    <name evidence="5" type="ORF">C8J48_2634</name>
</gene>
<dbReference type="CDD" id="cd01392">
    <property type="entry name" value="HTH_LacI"/>
    <property type="match status" value="1"/>
</dbReference>
<organism evidence="5 6">
    <name type="scientific">Desmospora activa DSM 45169</name>
    <dbReference type="NCBI Taxonomy" id="1121389"/>
    <lineage>
        <taxon>Bacteria</taxon>
        <taxon>Bacillati</taxon>
        <taxon>Bacillota</taxon>
        <taxon>Bacilli</taxon>
        <taxon>Bacillales</taxon>
        <taxon>Thermoactinomycetaceae</taxon>
        <taxon>Desmospora</taxon>
    </lineage>
</organism>
<dbReference type="InterPro" id="IPR010982">
    <property type="entry name" value="Lambda_DNA-bd_dom_sf"/>
</dbReference>
<evidence type="ECO:0000259" key="4">
    <source>
        <dbReference type="PROSITE" id="PS50932"/>
    </source>
</evidence>
<dbReference type="GO" id="GO:0003700">
    <property type="term" value="F:DNA-binding transcription factor activity"/>
    <property type="evidence" value="ECO:0007669"/>
    <property type="project" value="TreeGrafter"/>
</dbReference>
<dbReference type="Pfam" id="PF13377">
    <property type="entry name" value="Peripla_BP_3"/>
    <property type="match status" value="1"/>
</dbReference>
<dbReference type="AlphaFoldDB" id="A0A2T4ZDN2"/>
<evidence type="ECO:0000313" key="5">
    <source>
        <dbReference type="EMBL" id="PTM59995.1"/>
    </source>
</evidence>
<keyword evidence="3" id="KW-0804">Transcription</keyword>
<dbReference type="EMBL" id="PZZP01000001">
    <property type="protein sequence ID" value="PTM59995.1"/>
    <property type="molecule type" value="Genomic_DNA"/>
</dbReference>
<dbReference type="SUPFAM" id="SSF53822">
    <property type="entry name" value="Periplasmic binding protein-like I"/>
    <property type="match status" value="1"/>
</dbReference>
<dbReference type="InterPro" id="IPR046335">
    <property type="entry name" value="LacI/GalR-like_sensor"/>
</dbReference>
<keyword evidence="6" id="KW-1185">Reference proteome</keyword>
<dbReference type="PROSITE" id="PS00356">
    <property type="entry name" value="HTH_LACI_1"/>
    <property type="match status" value="1"/>
</dbReference>
<dbReference type="PROSITE" id="PS50932">
    <property type="entry name" value="HTH_LACI_2"/>
    <property type="match status" value="1"/>
</dbReference>
<sequence>MGVTIKDIAKVAGVSYSTVSKALRNSPLVKEQTKRKILLVANQLGYQPNIAAKSLVSKKSNAIGVVWPTVERAALSALATKINAELEKHQYHMLLSINPVDTAITVFNRYLVDAILVFNEEGTSTVIESKIPILYYGEPGPSPYSTFNVNRRQAIEKAVEYLYQLGHRHIAYIGDLSKQNRNQQEKLKGFMSGSKASGLAPTCAIPIDTAGLGSQEGYRAAKQLLQSQTPTAIIGGSHDITVGVLRALKEAKMEIPADISLIGYDNIPQATNVEIPLTTVGTPLDKIAEQITQSLIKLIREETIDSPLLDSELIIRNSCAPPPS</sequence>
<dbReference type="InterPro" id="IPR028082">
    <property type="entry name" value="Peripla_BP_I"/>
</dbReference>
<accession>A0A2T4ZDN2</accession>
<keyword evidence="2" id="KW-0238">DNA-binding</keyword>
<dbReference type="PANTHER" id="PTHR30146:SF109">
    <property type="entry name" value="HTH-TYPE TRANSCRIPTIONAL REGULATOR GALS"/>
    <property type="match status" value="1"/>
</dbReference>
<name>A0A2T4ZDN2_9BACL</name>
<reference evidence="5 6" key="1">
    <citation type="submission" date="2018-04" db="EMBL/GenBank/DDBJ databases">
        <title>Genomic Encyclopedia of Archaeal and Bacterial Type Strains, Phase II (KMG-II): from individual species to whole genera.</title>
        <authorList>
            <person name="Goeker M."/>
        </authorList>
    </citation>
    <scope>NUCLEOTIDE SEQUENCE [LARGE SCALE GENOMIC DNA]</scope>
    <source>
        <strain evidence="5 6">DSM 45169</strain>
    </source>
</reference>
<dbReference type="SUPFAM" id="SSF47413">
    <property type="entry name" value="lambda repressor-like DNA-binding domains"/>
    <property type="match status" value="1"/>
</dbReference>
<evidence type="ECO:0000256" key="1">
    <source>
        <dbReference type="ARBA" id="ARBA00023015"/>
    </source>
</evidence>
<dbReference type="PANTHER" id="PTHR30146">
    <property type="entry name" value="LACI-RELATED TRANSCRIPTIONAL REPRESSOR"/>
    <property type="match status" value="1"/>
</dbReference>
<dbReference type="Gene3D" id="1.10.260.40">
    <property type="entry name" value="lambda repressor-like DNA-binding domains"/>
    <property type="match status" value="1"/>
</dbReference>
<dbReference type="Proteomes" id="UP000241639">
    <property type="component" value="Unassembled WGS sequence"/>
</dbReference>
<evidence type="ECO:0000256" key="3">
    <source>
        <dbReference type="ARBA" id="ARBA00023163"/>
    </source>
</evidence>
<dbReference type="InterPro" id="IPR000843">
    <property type="entry name" value="HTH_LacI"/>
</dbReference>
<dbReference type="Pfam" id="PF00356">
    <property type="entry name" value="LacI"/>
    <property type="match status" value="1"/>
</dbReference>
<feature type="domain" description="HTH lacI-type" evidence="4">
    <location>
        <begin position="3"/>
        <end position="57"/>
    </location>
</feature>
<dbReference type="OrthoDB" id="2528004at2"/>
<evidence type="ECO:0000313" key="6">
    <source>
        <dbReference type="Proteomes" id="UP000241639"/>
    </source>
</evidence>
<keyword evidence="1" id="KW-0805">Transcription regulation</keyword>
<proteinExistence type="predicted"/>
<protein>
    <submittedName>
        <fullName evidence="5">LacI family transcriptional regulator</fullName>
    </submittedName>
</protein>
<dbReference type="SMART" id="SM00354">
    <property type="entry name" value="HTH_LACI"/>
    <property type="match status" value="1"/>
</dbReference>
<dbReference type="Gene3D" id="3.40.50.2300">
    <property type="match status" value="2"/>
</dbReference>